<comment type="caution">
    <text evidence="1">The sequence shown here is derived from an EMBL/GenBank/DDBJ whole genome shotgun (WGS) entry which is preliminary data.</text>
</comment>
<keyword evidence="2" id="KW-1185">Reference proteome</keyword>
<feature type="non-terminal residue" evidence="1">
    <location>
        <position position="73"/>
    </location>
</feature>
<protein>
    <submittedName>
        <fullName evidence="1">Uncharacterized protein</fullName>
    </submittedName>
</protein>
<dbReference type="AlphaFoldDB" id="A0A9P6VZB1"/>
<name>A0A9P6VZB1_RHOMI</name>
<gene>
    <name evidence="1" type="ORF">C6P46_006112</name>
</gene>
<dbReference type="Proteomes" id="UP000777482">
    <property type="component" value="Unassembled WGS sequence"/>
</dbReference>
<proteinExistence type="predicted"/>
<organism evidence="1 2">
    <name type="scientific">Rhodotorula mucilaginosa</name>
    <name type="common">Yeast</name>
    <name type="synonym">Rhodotorula rubra</name>
    <dbReference type="NCBI Taxonomy" id="5537"/>
    <lineage>
        <taxon>Eukaryota</taxon>
        <taxon>Fungi</taxon>
        <taxon>Dikarya</taxon>
        <taxon>Basidiomycota</taxon>
        <taxon>Pucciniomycotina</taxon>
        <taxon>Microbotryomycetes</taxon>
        <taxon>Sporidiobolales</taxon>
        <taxon>Sporidiobolaceae</taxon>
        <taxon>Rhodotorula</taxon>
    </lineage>
</organism>
<sequence>KVRRGIRAVAGEEFRATRGGTPEWPATPGRHHFGGDLRLPPGAQPTRRVPAVRARVPHLQARDGTQGLVRRPL</sequence>
<accession>A0A9P6VZB1</accession>
<feature type="non-terminal residue" evidence="1">
    <location>
        <position position="1"/>
    </location>
</feature>
<evidence type="ECO:0000313" key="2">
    <source>
        <dbReference type="Proteomes" id="UP000777482"/>
    </source>
</evidence>
<reference evidence="1 2" key="1">
    <citation type="submission" date="2020-11" db="EMBL/GenBank/DDBJ databases">
        <title>Kefir isolates.</title>
        <authorList>
            <person name="Marcisauskas S."/>
            <person name="Kim Y."/>
            <person name="Blasche S."/>
        </authorList>
    </citation>
    <scope>NUCLEOTIDE SEQUENCE [LARGE SCALE GENOMIC DNA]</scope>
    <source>
        <strain evidence="1 2">KR</strain>
    </source>
</reference>
<dbReference type="EMBL" id="PUHQ01000073">
    <property type="protein sequence ID" value="KAG0657940.1"/>
    <property type="molecule type" value="Genomic_DNA"/>
</dbReference>
<evidence type="ECO:0000313" key="1">
    <source>
        <dbReference type="EMBL" id="KAG0657940.1"/>
    </source>
</evidence>